<feature type="chain" id="PRO_5043786135" evidence="7">
    <location>
        <begin position="20"/>
        <end position="109"/>
    </location>
</feature>
<comment type="subcellular location">
    <subcellularLocation>
        <location evidence="1">Membrane</location>
        <topology evidence="1">Multi-pass membrane protein</topology>
    </subcellularLocation>
</comment>
<dbReference type="GO" id="GO:0015141">
    <property type="term" value="F:succinate transmembrane transporter activity"/>
    <property type="evidence" value="ECO:0007669"/>
    <property type="project" value="TreeGrafter"/>
</dbReference>
<evidence type="ECO:0000256" key="3">
    <source>
        <dbReference type="ARBA" id="ARBA00022448"/>
    </source>
</evidence>
<evidence type="ECO:0000256" key="4">
    <source>
        <dbReference type="ARBA" id="ARBA00022692"/>
    </source>
</evidence>
<dbReference type="PANTHER" id="PTHR10283">
    <property type="entry name" value="SOLUTE CARRIER FAMILY 13 MEMBER"/>
    <property type="match status" value="1"/>
</dbReference>
<dbReference type="InterPro" id="IPR031312">
    <property type="entry name" value="Na/sul_symport_CS"/>
</dbReference>
<dbReference type="Proteomes" id="UP000735302">
    <property type="component" value="Unassembled WGS sequence"/>
</dbReference>
<comment type="similarity">
    <text evidence="2">Belongs to the SLC13A/DASS transporter (TC 2.A.47) family. NADC subfamily.</text>
</comment>
<evidence type="ECO:0000313" key="9">
    <source>
        <dbReference type="Proteomes" id="UP000735302"/>
    </source>
</evidence>
<protein>
    <submittedName>
        <fullName evidence="8">Solute carrier family 13 member 2</fullName>
    </submittedName>
</protein>
<keyword evidence="6" id="KW-0472">Membrane</keyword>
<dbReference type="AlphaFoldDB" id="A0AAV4AVF0"/>
<keyword evidence="7" id="KW-0732">Signal</keyword>
<keyword evidence="5" id="KW-1133">Transmembrane helix</keyword>
<dbReference type="InterPro" id="IPR001898">
    <property type="entry name" value="SLC13A/DASS"/>
</dbReference>
<sequence length="109" mass="11584">MGVNPLLFTISVTIASSLAFMLPVATPPNAIVFAAGYLNIKDMILCGLPMNICSLIALNIMMNTWAVPVYNLDVFDEAFRSSVNATATQSLTTNAAAFLPNLTLTTNSP</sequence>
<comment type="caution">
    <text evidence="8">The sequence shown here is derived from an EMBL/GenBank/DDBJ whole genome shotgun (WGS) entry which is preliminary data.</text>
</comment>
<keyword evidence="4" id="KW-0812">Transmembrane</keyword>
<accession>A0AAV4AVF0</accession>
<dbReference type="Pfam" id="PF00939">
    <property type="entry name" value="Na_sulph_symp"/>
    <property type="match status" value="1"/>
</dbReference>
<gene>
    <name evidence="8" type="ORF">PoB_003702100</name>
</gene>
<organism evidence="8 9">
    <name type="scientific">Plakobranchus ocellatus</name>
    <dbReference type="NCBI Taxonomy" id="259542"/>
    <lineage>
        <taxon>Eukaryota</taxon>
        <taxon>Metazoa</taxon>
        <taxon>Spiralia</taxon>
        <taxon>Lophotrochozoa</taxon>
        <taxon>Mollusca</taxon>
        <taxon>Gastropoda</taxon>
        <taxon>Heterobranchia</taxon>
        <taxon>Euthyneura</taxon>
        <taxon>Panpulmonata</taxon>
        <taxon>Sacoglossa</taxon>
        <taxon>Placobranchoidea</taxon>
        <taxon>Plakobranchidae</taxon>
        <taxon>Plakobranchus</taxon>
    </lineage>
</organism>
<dbReference type="GO" id="GO:0005886">
    <property type="term" value="C:plasma membrane"/>
    <property type="evidence" value="ECO:0007669"/>
    <property type="project" value="TreeGrafter"/>
</dbReference>
<evidence type="ECO:0000256" key="7">
    <source>
        <dbReference type="SAM" id="SignalP"/>
    </source>
</evidence>
<evidence type="ECO:0000256" key="1">
    <source>
        <dbReference type="ARBA" id="ARBA00004141"/>
    </source>
</evidence>
<evidence type="ECO:0000313" key="8">
    <source>
        <dbReference type="EMBL" id="GFO10516.1"/>
    </source>
</evidence>
<dbReference type="PROSITE" id="PS01271">
    <property type="entry name" value="NA_SULFATE"/>
    <property type="match status" value="1"/>
</dbReference>
<dbReference type="GO" id="GO:0015137">
    <property type="term" value="F:citrate transmembrane transporter activity"/>
    <property type="evidence" value="ECO:0007669"/>
    <property type="project" value="TreeGrafter"/>
</dbReference>
<name>A0AAV4AVF0_9GAST</name>
<dbReference type="EMBL" id="BLXT01004186">
    <property type="protein sequence ID" value="GFO10516.1"/>
    <property type="molecule type" value="Genomic_DNA"/>
</dbReference>
<evidence type="ECO:0000256" key="5">
    <source>
        <dbReference type="ARBA" id="ARBA00022989"/>
    </source>
</evidence>
<dbReference type="PANTHER" id="PTHR10283:SF82">
    <property type="entry name" value="SOLUTE CARRIER FAMILY 13 MEMBER 2"/>
    <property type="match status" value="1"/>
</dbReference>
<keyword evidence="3" id="KW-0813">Transport</keyword>
<reference evidence="8 9" key="1">
    <citation type="journal article" date="2021" name="Elife">
        <title>Chloroplast acquisition without the gene transfer in kleptoplastic sea slugs, Plakobranchus ocellatus.</title>
        <authorList>
            <person name="Maeda T."/>
            <person name="Takahashi S."/>
            <person name="Yoshida T."/>
            <person name="Shimamura S."/>
            <person name="Takaki Y."/>
            <person name="Nagai Y."/>
            <person name="Toyoda A."/>
            <person name="Suzuki Y."/>
            <person name="Arimoto A."/>
            <person name="Ishii H."/>
            <person name="Satoh N."/>
            <person name="Nishiyama T."/>
            <person name="Hasebe M."/>
            <person name="Maruyama T."/>
            <person name="Minagawa J."/>
            <person name="Obokata J."/>
            <person name="Shigenobu S."/>
        </authorList>
    </citation>
    <scope>NUCLEOTIDE SEQUENCE [LARGE SCALE GENOMIC DNA]</scope>
</reference>
<keyword evidence="9" id="KW-1185">Reference proteome</keyword>
<evidence type="ECO:0000256" key="6">
    <source>
        <dbReference type="ARBA" id="ARBA00023136"/>
    </source>
</evidence>
<evidence type="ECO:0000256" key="2">
    <source>
        <dbReference type="ARBA" id="ARBA00006772"/>
    </source>
</evidence>
<feature type="signal peptide" evidence="7">
    <location>
        <begin position="1"/>
        <end position="19"/>
    </location>
</feature>
<proteinExistence type="inferred from homology"/>